<sequence length="79" mass="9274">MILFFHIILNLLMQSVPTHLSFPLLEQLLAQQQQKLQTLFQTLSEDDEQGRQYIQQMIDSVAQAQHCRQLAQQVVDTHR</sequence>
<comment type="caution">
    <text evidence="1">The sequence shown here is derived from an EMBL/GenBank/DDBJ whole genome shotgun (WGS) entry which is preliminary data.</text>
</comment>
<proteinExistence type="predicted"/>
<reference evidence="1 2" key="1">
    <citation type="submission" date="2014-12" db="EMBL/GenBank/DDBJ databases">
        <title>Reclassification of Actinobacillus muris as Muribacter muris.</title>
        <authorList>
            <person name="Christensen H."/>
            <person name="Nicklas W."/>
            <person name="Bisgaard M."/>
        </authorList>
    </citation>
    <scope>NUCLEOTIDE SEQUENCE [LARGE SCALE GENOMIC DNA]</scope>
    <source>
        <strain evidence="1 2">Ackerman80-443D</strain>
    </source>
</reference>
<dbReference type="AlphaFoldDB" id="A0A0J5P715"/>
<protein>
    <submittedName>
        <fullName evidence="1">Uncharacterized protein</fullName>
    </submittedName>
</protein>
<dbReference type="RefSeq" id="WP_047976811.1">
    <property type="nucleotide sequence ID" value="NZ_JWIZ01000029.1"/>
</dbReference>
<name>A0A0J5P715_9PAST</name>
<organism evidence="1 2">
    <name type="scientific">Muribacter muris</name>
    <dbReference type="NCBI Taxonomy" id="67855"/>
    <lineage>
        <taxon>Bacteria</taxon>
        <taxon>Pseudomonadati</taxon>
        <taxon>Pseudomonadota</taxon>
        <taxon>Gammaproteobacteria</taxon>
        <taxon>Pasteurellales</taxon>
        <taxon>Pasteurellaceae</taxon>
        <taxon>Muribacter</taxon>
    </lineage>
</organism>
<accession>A0A0J5P715</accession>
<gene>
    <name evidence="1" type="ORF">RO21_05590</name>
</gene>
<dbReference type="Proteomes" id="UP000036270">
    <property type="component" value="Unassembled WGS sequence"/>
</dbReference>
<evidence type="ECO:0000313" key="2">
    <source>
        <dbReference type="Proteomes" id="UP000036270"/>
    </source>
</evidence>
<dbReference type="EMBL" id="JWIZ01000029">
    <property type="protein sequence ID" value="KMK51570.1"/>
    <property type="molecule type" value="Genomic_DNA"/>
</dbReference>
<keyword evidence="2" id="KW-1185">Reference proteome</keyword>
<evidence type="ECO:0000313" key="1">
    <source>
        <dbReference type="EMBL" id="KMK51570.1"/>
    </source>
</evidence>